<dbReference type="EMBL" id="LFND01000003">
    <property type="protein sequence ID" value="KMQ64594.1"/>
    <property type="molecule type" value="Genomic_DNA"/>
</dbReference>
<protein>
    <recommendedName>
        <fullName evidence="3">ParB/Sulfiredoxin domain-containing protein</fullName>
    </recommendedName>
</protein>
<comment type="caution">
    <text evidence="1">The sequence shown here is derived from an EMBL/GenBank/DDBJ whole genome shotgun (WGS) entry which is preliminary data.</text>
</comment>
<dbReference type="SUPFAM" id="SSF110849">
    <property type="entry name" value="ParB/Sulfiredoxin"/>
    <property type="match status" value="1"/>
</dbReference>
<dbReference type="OrthoDB" id="6334863at2"/>
<proteinExistence type="predicted"/>
<organism evidence="1 2">
    <name type="scientific">Chryseobacterium angstadtii</name>
    <dbReference type="NCBI Taxonomy" id="558151"/>
    <lineage>
        <taxon>Bacteria</taxon>
        <taxon>Pseudomonadati</taxon>
        <taxon>Bacteroidota</taxon>
        <taxon>Flavobacteriia</taxon>
        <taxon>Flavobacteriales</taxon>
        <taxon>Weeksellaceae</taxon>
        <taxon>Chryseobacterium group</taxon>
        <taxon>Chryseobacterium</taxon>
    </lineage>
</organism>
<dbReference type="AlphaFoldDB" id="A0A0J7IF14"/>
<dbReference type="STRING" id="558151.ACM46_10080"/>
<evidence type="ECO:0008006" key="3">
    <source>
        <dbReference type="Google" id="ProtNLM"/>
    </source>
</evidence>
<name>A0A0J7IF14_9FLAO</name>
<accession>A0A0J7IF14</accession>
<sequence>MEIHITHGQNIIKVLYDGFASCLIIRRPVAANWPDSRGSVGEYYAVSELSEKEKIVLADSLNCSLTDGTEAEIMSGIEDFLHLFENGIYQVNLGHIPYGNSSFHMSRPLPGDDYSDNSQKFSGWFYPFEDFNYLYTLENKSIDPKRVEYYTDLIRKGGRPKPIIFYSLYNQDPQMSSAFVLDGHHKIEAYTRLKMDIPAVFISKDNEGYSPASELMHGAHQLLRDIEFEHLFQNNDENLVHINFINDEVLTQAFDKILKESERIDVSLIEVLIRHNQSGSSEERKWLHQRLDFLRDNIHLSFFNLKKGLNVYTPQYVKEYQSNAWFLTTLRNTIELNSWIREVILR</sequence>
<reference evidence="1 2" key="1">
    <citation type="journal article" date="2013" name="Int. J. Syst. Evol. Microbiol.">
        <title>Chryseobacterium angstadtii sp. nov., isolated from a newt tank.</title>
        <authorList>
            <person name="Kirk K.E."/>
            <person name="Hoffman J.A."/>
            <person name="Smith K.A."/>
            <person name="Strahan B.L."/>
            <person name="Failor K.C."/>
            <person name="Krebs J.E."/>
            <person name="Gale A.N."/>
            <person name="Do T.D."/>
            <person name="Sontag T.C."/>
            <person name="Batties A.M."/>
            <person name="Mistiszyn K."/>
            <person name="Newman J.D."/>
        </authorList>
    </citation>
    <scope>NUCLEOTIDE SEQUENCE [LARGE SCALE GENOMIC DNA]</scope>
    <source>
        <strain evidence="1 2">KM</strain>
    </source>
</reference>
<evidence type="ECO:0000313" key="1">
    <source>
        <dbReference type="EMBL" id="KMQ64594.1"/>
    </source>
</evidence>
<evidence type="ECO:0000313" key="2">
    <source>
        <dbReference type="Proteomes" id="UP000036261"/>
    </source>
</evidence>
<dbReference type="RefSeq" id="WP_048506517.1">
    <property type="nucleotide sequence ID" value="NZ_LFND01000003.1"/>
</dbReference>
<gene>
    <name evidence="1" type="ORF">ACM46_10080</name>
</gene>
<dbReference type="InterPro" id="IPR036086">
    <property type="entry name" value="ParB/Sulfiredoxin_sf"/>
</dbReference>
<dbReference type="Proteomes" id="UP000036261">
    <property type="component" value="Unassembled WGS sequence"/>
</dbReference>
<keyword evidence="2" id="KW-1185">Reference proteome</keyword>
<dbReference type="PATRIC" id="fig|558151.6.peg.2127"/>